<sequence>MATIDESNVSPRQFHHRQFLHLQPLSPRVPSSIERHFEQYLIDNHHYPKLPSISSKQINRQSIDNTFTNDKDFLSYRELQIPFVFEHDNGPISRLLNSDQYRRAQTRLIEYRQHSKIPGVSLTTTTTTVKNSNELSPTQINERNNLTVPLKEILIETTKAKPHQQQDDIDFIDDDSVFSHESDRRRRAKHWIKEHQFFFTEYQ</sequence>
<dbReference type="AlphaFoldDB" id="A0A814M133"/>
<reference evidence="1" key="1">
    <citation type="submission" date="2021-02" db="EMBL/GenBank/DDBJ databases">
        <authorList>
            <person name="Nowell W R."/>
        </authorList>
    </citation>
    <scope>NUCLEOTIDE SEQUENCE</scope>
</reference>
<gene>
    <name evidence="2" type="ORF">JBS370_LOCUS18903</name>
    <name evidence="1" type="ORF">ZHD862_LOCUS16182</name>
</gene>
<comment type="caution">
    <text evidence="1">The sequence shown here is derived from an EMBL/GenBank/DDBJ whole genome shotgun (WGS) entry which is preliminary data.</text>
</comment>
<proteinExistence type="predicted"/>
<dbReference type="Proteomes" id="UP000663836">
    <property type="component" value="Unassembled WGS sequence"/>
</dbReference>
<accession>A0A814M133</accession>
<name>A0A814M133_9BILA</name>
<protein>
    <submittedName>
        <fullName evidence="1">Uncharacterized protein</fullName>
    </submittedName>
</protein>
<dbReference type="EMBL" id="CAJOBD010002195">
    <property type="protein sequence ID" value="CAF3863573.1"/>
    <property type="molecule type" value="Genomic_DNA"/>
</dbReference>
<evidence type="ECO:0000313" key="3">
    <source>
        <dbReference type="Proteomes" id="UP000663864"/>
    </source>
</evidence>
<evidence type="ECO:0000313" key="2">
    <source>
        <dbReference type="EMBL" id="CAF3863573.1"/>
    </source>
</evidence>
<evidence type="ECO:0000313" key="1">
    <source>
        <dbReference type="EMBL" id="CAF1073125.1"/>
    </source>
</evidence>
<dbReference type="Proteomes" id="UP000663864">
    <property type="component" value="Unassembled WGS sequence"/>
</dbReference>
<organism evidence="1 3">
    <name type="scientific">Rotaria sordida</name>
    <dbReference type="NCBI Taxonomy" id="392033"/>
    <lineage>
        <taxon>Eukaryota</taxon>
        <taxon>Metazoa</taxon>
        <taxon>Spiralia</taxon>
        <taxon>Gnathifera</taxon>
        <taxon>Rotifera</taxon>
        <taxon>Eurotatoria</taxon>
        <taxon>Bdelloidea</taxon>
        <taxon>Philodinida</taxon>
        <taxon>Philodinidae</taxon>
        <taxon>Rotaria</taxon>
    </lineage>
</organism>
<dbReference type="EMBL" id="CAJNOT010000755">
    <property type="protein sequence ID" value="CAF1073125.1"/>
    <property type="molecule type" value="Genomic_DNA"/>
</dbReference>